<protein>
    <submittedName>
        <fullName evidence="1">Uncharacterized protein</fullName>
    </submittedName>
</protein>
<evidence type="ECO:0000313" key="1">
    <source>
        <dbReference type="EnsemblMetazoa" id="AATE006962-PA.1"/>
    </source>
</evidence>
<reference evidence="1" key="1">
    <citation type="submission" date="2022-08" db="UniProtKB">
        <authorList>
            <consortium name="EnsemblMetazoa"/>
        </authorList>
    </citation>
    <scope>IDENTIFICATION</scope>
    <source>
        <strain evidence="1">EBRO</strain>
    </source>
</reference>
<dbReference type="VEuPathDB" id="VectorBase:AATE006962"/>
<sequence length="206" mass="22776">MQAVAANGPPARTIRSAPVVVGQPAGNGEALAASAAMGKMTTVTNLRSVRGEFCRQKGGVVETESELGRLSFRRRFGPCAVLESGKGLWPWTRLSSPQTRQPEPRRTRSYTILMFDRKKSKEQETRKKMMMQRAMQKTPDATGGVRRTERSAKFSKSQTQPQRLLGLGRRGLRGALMLLLLLLLLLCARGVAQKPISERKRKGTGR</sequence>
<organism evidence="1">
    <name type="scientific">Anopheles atroparvus</name>
    <name type="common">European mosquito</name>
    <dbReference type="NCBI Taxonomy" id="41427"/>
    <lineage>
        <taxon>Eukaryota</taxon>
        <taxon>Metazoa</taxon>
        <taxon>Ecdysozoa</taxon>
        <taxon>Arthropoda</taxon>
        <taxon>Hexapoda</taxon>
        <taxon>Insecta</taxon>
        <taxon>Pterygota</taxon>
        <taxon>Neoptera</taxon>
        <taxon>Endopterygota</taxon>
        <taxon>Diptera</taxon>
        <taxon>Nematocera</taxon>
        <taxon>Culicoidea</taxon>
        <taxon>Culicidae</taxon>
        <taxon>Anophelinae</taxon>
        <taxon>Anopheles</taxon>
    </lineage>
</organism>
<dbReference type="EnsemblMetazoa" id="AATE006962-RA">
    <property type="protein sequence ID" value="AATE006962-PA.1"/>
    <property type="gene ID" value="AATE006962"/>
</dbReference>
<name>A0A182IWQ6_ANOAO</name>
<accession>A0A182IWQ6</accession>
<dbReference type="AlphaFoldDB" id="A0A182IWQ6"/>
<proteinExistence type="predicted"/>